<evidence type="ECO:0000313" key="1">
    <source>
        <dbReference type="EMBL" id="PWY80478.1"/>
    </source>
</evidence>
<comment type="caution">
    <text evidence="1">The sequence shown here is derived from an EMBL/GenBank/DDBJ whole genome shotgun (WGS) entry which is preliminary data.</text>
</comment>
<organism evidence="1 2">
    <name type="scientific">Aspergillus heteromorphus CBS 117.55</name>
    <dbReference type="NCBI Taxonomy" id="1448321"/>
    <lineage>
        <taxon>Eukaryota</taxon>
        <taxon>Fungi</taxon>
        <taxon>Dikarya</taxon>
        <taxon>Ascomycota</taxon>
        <taxon>Pezizomycotina</taxon>
        <taxon>Eurotiomycetes</taxon>
        <taxon>Eurotiomycetidae</taxon>
        <taxon>Eurotiales</taxon>
        <taxon>Aspergillaceae</taxon>
        <taxon>Aspergillus</taxon>
        <taxon>Aspergillus subgen. Circumdati</taxon>
    </lineage>
</organism>
<keyword evidence="2" id="KW-1185">Reference proteome</keyword>
<gene>
    <name evidence="1" type="ORF">BO70DRAFT_44274</name>
</gene>
<dbReference type="RefSeq" id="XP_025398781.1">
    <property type="nucleotide sequence ID" value="XM_025548450.1"/>
</dbReference>
<sequence length="191" mass="21744">MIHSIHQHHNSIVAVSATAPLLCLLPRQPPSSALPSLIHLHPTTIPTVASPQKPLLSCDNPLFTASRDPQYDSPQRGDPLPTWKPHIRAVRARVARLILETPRQVICYGVVRRSLIVRGLRERIGYPPQITRHGNIIGTWAYVICKENRLQGRRYSHDILISFDYNRIGYLQRNISLPILWSKALILERPM</sequence>
<dbReference type="EMBL" id="MSFL01000014">
    <property type="protein sequence ID" value="PWY80478.1"/>
    <property type="molecule type" value="Genomic_DNA"/>
</dbReference>
<name>A0A317W634_9EURO</name>
<dbReference type="Proteomes" id="UP000247233">
    <property type="component" value="Unassembled WGS sequence"/>
</dbReference>
<proteinExistence type="predicted"/>
<dbReference type="GeneID" id="37070687"/>
<dbReference type="AlphaFoldDB" id="A0A317W634"/>
<evidence type="ECO:0000313" key="2">
    <source>
        <dbReference type="Proteomes" id="UP000247233"/>
    </source>
</evidence>
<accession>A0A317W634</accession>
<protein>
    <submittedName>
        <fullName evidence="1">Uncharacterized protein</fullName>
    </submittedName>
</protein>
<reference evidence="1 2" key="1">
    <citation type="submission" date="2016-12" db="EMBL/GenBank/DDBJ databases">
        <title>The genomes of Aspergillus section Nigri reveals drivers in fungal speciation.</title>
        <authorList>
            <consortium name="DOE Joint Genome Institute"/>
            <person name="Vesth T.C."/>
            <person name="Nybo J."/>
            <person name="Theobald S."/>
            <person name="Brandl J."/>
            <person name="Frisvad J.C."/>
            <person name="Nielsen K.F."/>
            <person name="Lyhne E.K."/>
            <person name="Kogle M.E."/>
            <person name="Kuo A."/>
            <person name="Riley R."/>
            <person name="Clum A."/>
            <person name="Nolan M."/>
            <person name="Lipzen A."/>
            <person name="Salamov A."/>
            <person name="Henrissat B."/>
            <person name="Wiebenga A."/>
            <person name="De Vries R.P."/>
            <person name="Grigoriev I.V."/>
            <person name="Mortensen U.H."/>
            <person name="Andersen M.R."/>
            <person name="Baker S.E."/>
        </authorList>
    </citation>
    <scope>NUCLEOTIDE SEQUENCE [LARGE SCALE GENOMIC DNA]</scope>
    <source>
        <strain evidence="1 2">CBS 117.55</strain>
    </source>
</reference>
<dbReference type="VEuPathDB" id="FungiDB:BO70DRAFT_44274"/>